<dbReference type="EMBL" id="GECU01006909">
    <property type="protein sequence ID" value="JAT00798.1"/>
    <property type="molecule type" value="Transcribed_RNA"/>
</dbReference>
<sequence>PPLPVILDTTTRDLRDLVCLLADPLQPEDIHQDKVALLERLQEASLVLHLDLDFQDQVLDFHQLPAQALQEVAQHQVTKDIHLVPLKVSFLVLPQDQEDILEASKVDFLGQLQHIHLVHQIVGFLPVLHVLHQTGTLLM</sequence>
<gene>
    <name evidence="1" type="ORF">g.56612</name>
</gene>
<reference evidence="1" key="1">
    <citation type="submission" date="2015-11" db="EMBL/GenBank/DDBJ databases">
        <title>De novo transcriptome assembly of four potential Pierce s Disease insect vectors from Arizona vineyards.</title>
        <authorList>
            <person name="Tassone E.E."/>
        </authorList>
    </citation>
    <scope>NUCLEOTIDE SEQUENCE</scope>
</reference>
<protein>
    <submittedName>
        <fullName evidence="1">Uncharacterized protein</fullName>
    </submittedName>
</protein>
<name>A0A1B6JNR4_9HEMI</name>
<feature type="non-terminal residue" evidence="1">
    <location>
        <position position="139"/>
    </location>
</feature>
<organism evidence="1">
    <name type="scientific">Homalodisca liturata</name>
    <dbReference type="NCBI Taxonomy" id="320908"/>
    <lineage>
        <taxon>Eukaryota</taxon>
        <taxon>Metazoa</taxon>
        <taxon>Ecdysozoa</taxon>
        <taxon>Arthropoda</taxon>
        <taxon>Hexapoda</taxon>
        <taxon>Insecta</taxon>
        <taxon>Pterygota</taxon>
        <taxon>Neoptera</taxon>
        <taxon>Paraneoptera</taxon>
        <taxon>Hemiptera</taxon>
        <taxon>Auchenorrhyncha</taxon>
        <taxon>Membracoidea</taxon>
        <taxon>Cicadellidae</taxon>
        <taxon>Cicadellinae</taxon>
        <taxon>Proconiini</taxon>
        <taxon>Homalodisca</taxon>
    </lineage>
</organism>
<proteinExistence type="predicted"/>
<feature type="non-terminal residue" evidence="1">
    <location>
        <position position="1"/>
    </location>
</feature>
<accession>A0A1B6JNR4</accession>
<evidence type="ECO:0000313" key="1">
    <source>
        <dbReference type="EMBL" id="JAT00798.1"/>
    </source>
</evidence>
<dbReference type="AlphaFoldDB" id="A0A1B6JNR4"/>